<dbReference type="AlphaFoldDB" id="A0A8H7ZQM7"/>
<evidence type="ECO:0000256" key="2">
    <source>
        <dbReference type="SAM" id="SignalP"/>
    </source>
</evidence>
<keyword evidence="4" id="KW-1185">Reference proteome</keyword>
<feature type="signal peptide" evidence="2">
    <location>
        <begin position="1"/>
        <end position="23"/>
    </location>
</feature>
<proteinExistence type="predicted"/>
<dbReference type="Proteomes" id="UP000673691">
    <property type="component" value="Unassembled WGS sequence"/>
</dbReference>
<accession>A0A8H7ZQM7</accession>
<reference evidence="3 4" key="1">
    <citation type="journal article" name="Sci. Rep.">
        <title>Genome-scale phylogenetic analyses confirm Olpidium as the closest living zoosporic fungus to the non-flagellated, terrestrial fungi.</title>
        <authorList>
            <person name="Chang Y."/>
            <person name="Rochon D."/>
            <person name="Sekimoto S."/>
            <person name="Wang Y."/>
            <person name="Chovatia M."/>
            <person name="Sandor L."/>
            <person name="Salamov A."/>
            <person name="Grigoriev I.V."/>
            <person name="Stajich J.E."/>
            <person name="Spatafora J.W."/>
        </authorList>
    </citation>
    <scope>NUCLEOTIDE SEQUENCE [LARGE SCALE GENOMIC DNA]</scope>
    <source>
        <strain evidence="3">S191</strain>
    </source>
</reference>
<feature type="chain" id="PRO_5034971311" evidence="2">
    <location>
        <begin position="24"/>
        <end position="190"/>
    </location>
</feature>
<dbReference type="EMBL" id="JAEFCI010009793">
    <property type="protein sequence ID" value="KAG5457604.1"/>
    <property type="molecule type" value="Genomic_DNA"/>
</dbReference>
<comment type="caution">
    <text evidence="3">The sequence shown here is derived from an EMBL/GenBank/DDBJ whole genome shotgun (WGS) entry which is preliminary data.</text>
</comment>
<sequence length="190" mass="21317">MKFAGLAAIVATLAVVFTLSAFAETFGSGGRPPREVLVGNQTEASESTRRRTDAGRRIEICQSGDTKEMLWNEAAISGLDESGRAQTVFGQQLINGCKIITNSFWTGTVEVMFVRYDQDFVNKETKIHNPEVEYNRWYGNSTQINYYKKFDIPPTPLEQPFRCEPEIELDNLRKRLNNSTIVSDLPGGRG</sequence>
<evidence type="ECO:0000256" key="1">
    <source>
        <dbReference type="SAM" id="MobiDB-lite"/>
    </source>
</evidence>
<name>A0A8H7ZQM7_9FUNG</name>
<evidence type="ECO:0000313" key="3">
    <source>
        <dbReference type="EMBL" id="KAG5457604.1"/>
    </source>
</evidence>
<keyword evidence="2" id="KW-0732">Signal</keyword>
<evidence type="ECO:0000313" key="4">
    <source>
        <dbReference type="Proteomes" id="UP000673691"/>
    </source>
</evidence>
<gene>
    <name evidence="3" type="ORF">BJ554DRAFT_2340</name>
</gene>
<protein>
    <submittedName>
        <fullName evidence="3">Uncharacterized protein</fullName>
    </submittedName>
</protein>
<feature type="region of interest" description="Disordered" evidence="1">
    <location>
        <begin position="33"/>
        <end position="52"/>
    </location>
</feature>
<organism evidence="3 4">
    <name type="scientific">Olpidium bornovanus</name>
    <dbReference type="NCBI Taxonomy" id="278681"/>
    <lineage>
        <taxon>Eukaryota</taxon>
        <taxon>Fungi</taxon>
        <taxon>Fungi incertae sedis</taxon>
        <taxon>Olpidiomycota</taxon>
        <taxon>Olpidiomycotina</taxon>
        <taxon>Olpidiomycetes</taxon>
        <taxon>Olpidiales</taxon>
        <taxon>Olpidiaceae</taxon>
        <taxon>Olpidium</taxon>
    </lineage>
</organism>